<evidence type="ECO:0000256" key="1">
    <source>
        <dbReference type="SAM" id="MobiDB-lite"/>
    </source>
</evidence>
<comment type="caution">
    <text evidence="2">The sequence shown here is derived from an EMBL/GenBank/DDBJ whole genome shotgun (WGS) entry which is preliminary data.</text>
</comment>
<organism evidence="2 3">
    <name type="scientific">Actinoallomurus spadix</name>
    <dbReference type="NCBI Taxonomy" id="79912"/>
    <lineage>
        <taxon>Bacteria</taxon>
        <taxon>Bacillati</taxon>
        <taxon>Actinomycetota</taxon>
        <taxon>Actinomycetes</taxon>
        <taxon>Streptosporangiales</taxon>
        <taxon>Thermomonosporaceae</taxon>
        <taxon>Actinoallomurus</taxon>
    </lineage>
</organism>
<feature type="compositionally biased region" description="Basic and acidic residues" evidence="1">
    <location>
        <begin position="83"/>
        <end position="94"/>
    </location>
</feature>
<sequence length="312" mass="35293">MRLRTLLWERHWQTHRTFNAEYDKAARKVDPSLVGTGPSRAQLHRWTAGQVKGLPYSDHCRVLEKMFPGWTAEQLFERLDGDQDADTHECRREASNPVPPTAGLPIATAVATPPINIRPYVEAAFDCEHVAIDFFGLSGETLHGVIQEPLDKIRTGQLKPRSLALRILVPDVSKPMAVPCRSEDLGDDPEFRERTSRIMLRHGQAILDSVEELADLGILDSAKAEIRVHDCPPLFKLCIVNNEEVFFGFYPIRQHVVQIQGTPHHMFDLMGKEASLFRHTVHDGSAVGAQYVAQARQWFNTVWETISREFTG</sequence>
<protein>
    <recommendedName>
        <fullName evidence="4">XRE family transcriptional regulator</fullName>
    </recommendedName>
</protein>
<evidence type="ECO:0000313" key="2">
    <source>
        <dbReference type="EMBL" id="GAA0330880.1"/>
    </source>
</evidence>
<accession>A0ABP3G0M6</accession>
<gene>
    <name evidence="2" type="ORF">GCM10010151_20870</name>
</gene>
<feature type="region of interest" description="Disordered" evidence="1">
    <location>
        <begin position="83"/>
        <end position="105"/>
    </location>
</feature>
<dbReference type="Proteomes" id="UP001501822">
    <property type="component" value="Unassembled WGS sequence"/>
</dbReference>
<keyword evidence="3" id="KW-1185">Reference proteome</keyword>
<evidence type="ECO:0008006" key="4">
    <source>
        <dbReference type="Google" id="ProtNLM"/>
    </source>
</evidence>
<reference evidence="3" key="1">
    <citation type="journal article" date="2019" name="Int. J. Syst. Evol. Microbiol.">
        <title>The Global Catalogue of Microorganisms (GCM) 10K type strain sequencing project: providing services to taxonomists for standard genome sequencing and annotation.</title>
        <authorList>
            <consortium name="The Broad Institute Genomics Platform"/>
            <consortium name="The Broad Institute Genome Sequencing Center for Infectious Disease"/>
            <person name="Wu L."/>
            <person name="Ma J."/>
        </authorList>
    </citation>
    <scope>NUCLEOTIDE SEQUENCE [LARGE SCALE GENOMIC DNA]</scope>
    <source>
        <strain evidence="3">JCM 3146</strain>
    </source>
</reference>
<dbReference type="EMBL" id="BAAABM010000016">
    <property type="protein sequence ID" value="GAA0330880.1"/>
    <property type="molecule type" value="Genomic_DNA"/>
</dbReference>
<proteinExistence type="predicted"/>
<name>A0ABP3G0M6_9ACTN</name>
<evidence type="ECO:0000313" key="3">
    <source>
        <dbReference type="Proteomes" id="UP001501822"/>
    </source>
</evidence>